<protein>
    <recommendedName>
        <fullName evidence="1">4Fe-4S ferredoxin-type domain-containing protein</fullName>
    </recommendedName>
</protein>
<gene>
    <name evidence="2" type="ORF">LCGC14_3027370</name>
</gene>
<evidence type="ECO:0000313" key="2">
    <source>
        <dbReference type="EMBL" id="KKK60139.1"/>
    </source>
</evidence>
<dbReference type="Gene3D" id="3.30.70.20">
    <property type="match status" value="1"/>
</dbReference>
<name>A0A0F8Z136_9ZZZZ</name>
<dbReference type="EMBL" id="LAZR01063120">
    <property type="protein sequence ID" value="KKK60139.1"/>
    <property type="molecule type" value="Genomic_DNA"/>
</dbReference>
<sequence length="62" mass="6940">MINLIPYIDYGLCEGCEACAEVFPDLFEMRDEKAWVINADSFDQEKHPDVVQACPFGTISPG</sequence>
<dbReference type="AlphaFoldDB" id="A0A0F8Z136"/>
<dbReference type="InterPro" id="IPR017896">
    <property type="entry name" value="4Fe4S_Fe-S-bd"/>
</dbReference>
<organism evidence="2">
    <name type="scientific">marine sediment metagenome</name>
    <dbReference type="NCBI Taxonomy" id="412755"/>
    <lineage>
        <taxon>unclassified sequences</taxon>
        <taxon>metagenomes</taxon>
        <taxon>ecological metagenomes</taxon>
    </lineage>
</organism>
<dbReference type="Pfam" id="PF13370">
    <property type="entry name" value="Fer4_13"/>
    <property type="match status" value="1"/>
</dbReference>
<feature type="domain" description="4Fe-4S ferredoxin-type" evidence="1">
    <location>
        <begin position="4"/>
        <end position="32"/>
    </location>
</feature>
<accession>A0A0F8Z136</accession>
<proteinExistence type="predicted"/>
<evidence type="ECO:0000259" key="1">
    <source>
        <dbReference type="PROSITE" id="PS51379"/>
    </source>
</evidence>
<comment type="caution">
    <text evidence="2">The sequence shown here is derived from an EMBL/GenBank/DDBJ whole genome shotgun (WGS) entry which is preliminary data.</text>
</comment>
<dbReference type="SUPFAM" id="SSF54862">
    <property type="entry name" value="4Fe-4S ferredoxins"/>
    <property type="match status" value="1"/>
</dbReference>
<dbReference type="PROSITE" id="PS51379">
    <property type="entry name" value="4FE4S_FER_2"/>
    <property type="match status" value="1"/>
</dbReference>
<reference evidence="2" key="1">
    <citation type="journal article" date="2015" name="Nature">
        <title>Complex archaea that bridge the gap between prokaryotes and eukaryotes.</title>
        <authorList>
            <person name="Spang A."/>
            <person name="Saw J.H."/>
            <person name="Jorgensen S.L."/>
            <person name="Zaremba-Niedzwiedzka K."/>
            <person name="Martijn J."/>
            <person name="Lind A.E."/>
            <person name="van Eijk R."/>
            <person name="Schleper C."/>
            <person name="Guy L."/>
            <person name="Ettema T.J."/>
        </authorList>
    </citation>
    <scope>NUCLEOTIDE SEQUENCE</scope>
</reference>